<gene>
    <name evidence="2" type="ORF">BKA16_002036</name>
</gene>
<evidence type="ECO:0000256" key="1">
    <source>
        <dbReference type="SAM" id="Phobius"/>
    </source>
</evidence>
<proteinExistence type="predicted"/>
<sequence>MAKTMSATDRVLEAADGAGLGPWSESDEINVGDNDATMPIFGVGLLVGCSAWFLVPLGVAGWLLRESHPVVGWVMLAVAVVLSALGLLVFGGALVRGLTERRDGKLLLHEFADGLVLERTGGRVYAVRYDETDAELFKYENRGTDETNRWIDWMVLLRFPDGTSTTVRGMHRTHALQRRLAQRCGTELAGTTITVSEAVDLRHAHRWL</sequence>
<dbReference type="RefSeq" id="WP_183370522.1">
    <property type="nucleotide sequence ID" value="NZ_BAABHL010000065.1"/>
</dbReference>
<keyword evidence="3" id="KW-1185">Reference proteome</keyword>
<feature type="transmembrane region" description="Helical" evidence="1">
    <location>
        <begin position="40"/>
        <end position="64"/>
    </location>
</feature>
<dbReference type="AlphaFoldDB" id="A0A840EYS9"/>
<evidence type="ECO:0000313" key="2">
    <source>
        <dbReference type="EMBL" id="MBB4135484.1"/>
    </source>
</evidence>
<protein>
    <submittedName>
        <fullName evidence="2">Uncharacterized protein</fullName>
    </submittedName>
</protein>
<dbReference type="Proteomes" id="UP000551501">
    <property type="component" value="Unassembled WGS sequence"/>
</dbReference>
<dbReference type="EMBL" id="JACIFP010000001">
    <property type="protein sequence ID" value="MBB4135484.1"/>
    <property type="molecule type" value="Genomic_DNA"/>
</dbReference>
<keyword evidence="1" id="KW-1133">Transmembrane helix</keyword>
<keyword evidence="1" id="KW-0812">Transmembrane</keyword>
<feature type="transmembrane region" description="Helical" evidence="1">
    <location>
        <begin position="70"/>
        <end position="95"/>
    </location>
</feature>
<comment type="caution">
    <text evidence="2">The sequence shown here is derived from an EMBL/GenBank/DDBJ whole genome shotgun (WGS) entry which is preliminary data.</text>
</comment>
<name>A0A840EYS9_9ACTN</name>
<organism evidence="2 3">
    <name type="scientific">Gordonia humi</name>
    <dbReference type="NCBI Taxonomy" id="686429"/>
    <lineage>
        <taxon>Bacteria</taxon>
        <taxon>Bacillati</taxon>
        <taxon>Actinomycetota</taxon>
        <taxon>Actinomycetes</taxon>
        <taxon>Mycobacteriales</taxon>
        <taxon>Gordoniaceae</taxon>
        <taxon>Gordonia</taxon>
    </lineage>
</organism>
<accession>A0A840EYS9</accession>
<evidence type="ECO:0000313" key="3">
    <source>
        <dbReference type="Proteomes" id="UP000551501"/>
    </source>
</evidence>
<keyword evidence="1" id="KW-0472">Membrane</keyword>
<reference evidence="2 3" key="1">
    <citation type="submission" date="2020-08" db="EMBL/GenBank/DDBJ databases">
        <title>Sequencing the genomes of 1000 actinobacteria strains.</title>
        <authorList>
            <person name="Klenk H.-P."/>
        </authorList>
    </citation>
    <scope>NUCLEOTIDE SEQUENCE [LARGE SCALE GENOMIC DNA]</scope>
    <source>
        <strain evidence="2 3">DSM 45298</strain>
    </source>
</reference>